<reference evidence="2" key="1">
    <citation type="journal article" date="2019" name="Curr. Biol.">
        <title>Genome Sequence of Striga asiatica Provides Insight into the Evolution of Plant Parasitism.</title>
        <authorList>
            <person name="Yoshida S."/>
            <person name="Kim S."/>
            <person name="Wafula E.K."/>
            <person name="Tanskanen J."/>
            <person name="Kim Y.M."/>
            <person name="Honaas L."/>
            <person name="Yang Z."/>
            <person name="Spallek T."/>
            <person name="Conn C.E."/>
            <person name="Ichihashi Y."/>
            <person name="Cheong K."/>
            <person name="Cui S."/>
            <person name="Der J.P."/>
            <person name="Gundlach H."/>
            <person name="Jiao Y."/>
            <person name="Hori C."/>
            <person name="Ishida J.K."/>
            <person name="Kasahara H."/>
            <person name="Kiba T."/>
            <person name="Kim M.S."/>
            <person name="Koo N."/>
            <person name="Laohavisit A."/>
            <person name="Lee Y.H."/>
            <person name="Lumba S."/>
            <person name="McCourt P."/>
            <person name="Mortimer J.C."/>
            <person name="Mutuku J.M."/>
            <person name="Nomura T."/>
            <person name="Sasaki-Sekimoto Y."/>
            <person name="Seto Y."/>
            <person name="Wang Y."/>
            <person name="Wakatake T."/>
            <person name="Sakakibara H."/>
            <person name="Demura T."/>
            <person name="Yamaguchi S."/>
            <person name="Yoneyama K."/>
            <person name="Manabe R.I."/>
            <person name="Nelson D.C."/>
            <person name="Schulman A.H."/>
            <person name="Timko M.P."/>
            <person name="dePamphilis C.W."/>
            <person name="Choi D."/>
            <person name="Shirasu K."/>
        </authorList>
    </citation>
    <scope>NUCLEOTIDE SEQUENCE [LARGE SCALE GENOMIC DNA]</scope>
    <source>
        <strain evidence="2">cv. UVA1</strain>
    </source>
</reference>
<gene>
    <name evidence="1" type="ORF">STAS_02660</name>
</gene>
<accession>A0A5A7P2N2</accession>
<dbReference type="AlphaFoldDB" id="A0A5A7P2N2"/>
<sequence>MSAAAQIPGGLGLEAGCLLRQLVANWYKKVADDGVSCCWWLAATGDELSEFTRANHDSCCKEDDRTSQGLSSEKLLVALGPEMKNHWSYYWLEKLVVFLQTTSDGVQT</sequence>
<protein>
    <submittedName>
        <fullName evidence="1">Transcription initiation Spt4-like protein</fullName>
    </submittedName>
</protein>
<dbReference type="EMBL" id="BKCP01001336">
    <property type="protein sequence ID" value="GER26980.1"/>
    <property type="molecule type" value="Genomic_DNA"/>
</dbReference>
<name>A0A5A7P2N2_STRAF</name>
<dbReference type="Proteomes" id="UP000325081">
    <property type="component" value="Unassembled WGS sequence"/>
</dbReference>
<comment type="caution">
    <text evidence="1">The sequence shown here is derived from an EMBL/GenBank/DDBJ whole genome shotgun (WGS) entry which is preliminary data.</text>
</comment>
<evidence type="ECO:0000313" key="2">
    <source>
        <dbReference type="Proteomes" id="UP000325081"/>
    </source>
</evidence>
<keyword evidence="2" id="KW-1185">Reference proteome</keyword>
<proteinExistence type="predicted"/>
<evidence type="ECO:0000313" key="1">
    <source>
        <dbReference type="EMBL" id="GER26980.1"/>
    </source>
</evidence>
<organism evidence="1 2">
    <name type="scientific">Striga asiatica</name>
    <name type="common">Asiatic witchweed</name>
    <name type="synonym">Buchnera asiatica</name>
    <dbReference type="NCBI Taxonomy" id="4170"/>
    <lineage>
        <taxon>Eukaryota</taxon>
        <taxon>Viridiplantae</taxon>
        <taxon>Streptophyta</taxon>
        <taxon>Embryophyta</taxon>
        <taxon>Tracheophyta</taxon>
        <taxon>Spermatophyta</taxon>
        <taxon>Magnoliopsida</taxon>
        <taxon>eudicotyledons</taxon>
        <taxon>Gunneridae</taxon>
        <taxon>Pentapetalae</taxon>
        <taxon>asterids</taxon>
        <taxon>lamiids</taxon>
        <taxon>Lamiales</taxon>
        <taxon>Orobanchaceae</taxon>
        <taxon>Buchnereae</taxon>
        <taxon>Striga</taxon>
    </lineage>
</organism>